<dbReference type="InterPro" id="IPR010288">
    <property type="entry name" value="EcsB_ABC"/>
</dbReference>
<accession>A0ABS5QPQ1</accession>
<evidence type="ECO:0000313" key="3">
    <source>
        <dbReference type="Proteomes" id="UP001519418"/>
    </source>
</evidence>
<keyword evidence="1" id="KW-1133">Transmembrane helix</keyword>
<sequence length="360" mass="41606">MSQEKQTIELEKLYESRSQQKRTETKSYLKLLFNDHFIVFLMIAFGGLVLLYRHYQAEPLALFGSALSVWQLLLLGILLAGLMLGHVQTYLEEADRVFLLGADDFLVKDYLPAAFRQSLWSWLPVQAIIWLLTLPLQTRAGLPFVCQVGLLLLLVLTKAYGLFFEYQKLFLLYPSGQRTVAFSAAIAQAKQQENRRYRFFALFAQVPGRSVAIKRRAYLDFILSKITFGKRPFAALAFRQLLRYDGAFNLVFRQWLLVILLLFVLRGQAAYWPVLVVLAFLYLAKRQLRSGLDRNDQVLWTRLLFSNEKARKRDFNIAVNWLLCPLTGLLVLLSLWLFTIQTAGLMFCTMVAMLAITHRK</sequence>
<keyword evidence="1" id="KW-0472">Membrane</keyword>
<feature type="transmembrane region" description="Helical" evidence="1">
    <location>
        <begin position="144"/>
        <end position="163"/>
    </location>
</feature>
<reference evidence="2 3" key="1">
    <citation type="submission" date="2020-02" db="EMBL/GenBank/DDBJ databases">
        <title>Fructobacillus sp. isolated from paper mulberry of Taiwan.</title>
        <authorList>
            <person name="Lin S.-T."/>
        </authorList>
    </citation>
    <scope>NUCLEOTIDE SEQUENCE [LARGE SCALE GENOMIC DNA]</scope>
    <source>
        <strain evidence="2 3">M1-10</strain>
    </source>
</reference>
<dbReference type="EMBL" id="JAAMFI010000001">
    <property type="protein sequence ID" value="MBS9334787.1"/>
    <property type="molecule type" value="Genomic_DNA"/>
</dbReference>
<feature type="transmembrane region" description="Helical" evidence="1">
    <location>
        <begin position="255"/>
        <end position="284"/>
    </location>
</feature>
<organism evidence="2 3">
    <name type="scientific">Fructobacillus papyriferae</name>
    <dbReference type="NCBI Taxonomy" id="2713171"/>
    <lineage>
        <taxon>Bacteria</taxon>
        <taxon>Bacillati</taxon>
        <taxon>Bacillota</taxon>
        <taxon>Bacilli</taxon>
        <taxon>Lactobacillales</taxon>
        <taxon>Lactobacillaceae</taxon>
        <taxon>Fructobacillus</taxon>
    </lineage>
</organism>
<proteinExistence type="predicted"/>
<evidence type="ECO:0008006" key="4">
    <source>
        <dbReference type="Google" id="ProtNLM"/>
    </source>
</evidence>
<evidence type="ECO:0000256" key="1">
    <source>
        <dbReference type="SAM" id="Phobius"/>
    </source>
</evidence>
<keyword evidence="3" id="KW-1185">Reference proteome</keyword>
<comment type="caution">
    <text evidence="2">The sequence shown here is derived from an EMBL/GenBank/DDBJ whole genome shotgun (WGS) entry which is preliminary data.</text>
</comment>
<feature type="transmembrane region" description="Helical" evidence="1">
    <location>
        <begin position="315"/>
        <end position="332"/>
    </location>
</feature>
<feature type="transmembrane region" description="Helical" evidence="1">
    <location>
        <begin position="60"/>
        <end position="84"/>
    </location>
</feature>
<name>A0ABS5QPQ1_9LACO</name>
<dbReference type="Pfam" id="PF05975">
    <property type="entry name" value="EcsB"/>
    <property type="match status" value="2"/>
</dbReference>
<gene>
    <name evidence="2" type="ORF">G6R27_01885</name>
</gene>
<dbReference type="Proteomes" id="UP001519418">
    <property type="component" value="Unassembled WGS sequence"/>
</dbReference>
<feature type="transmembrane region" description="Helical" evidence="1">
    <location>
        <begin position="36"/>
        <end position="53"/>
    </location>
</feature>
<evidence type="ECO:0000313" key="2">
    <source>
        <dbReference type="EMBL" id="MBS9334787.1"/>
    </source>
</evidence>
<keyword evidence="1" id="KW-0812">Transmembrane</keyword>
<dbReference type="RefSeq" id="WP_213819388.1">
    <property type="nucleotide sequence ID" value="NZ_JAAMFI010000001.1"/>
</dbReference>
<feature type="transmembrane region" description="Helical" evidence="1">
    <location>
        <begin position="119"/>
        <end position="137"/>
    </location>
</feature>
<protein>
    <recommendedName>
        <fullName evidence="4">ABC transporter permease</fullName>
    </recommendedName>
</protein>